<dbReference type="InParanoid" id="A0A136IS85"/>
<dbReference type="Gene3D" id="3.30.420.10">
    <property type="entry name" value="Ribonuclease H-like superfamily/Ribonuclease H"/>
    <property type="match status" value="1"/>
</dbReference>
<feature type="compositionally biased region" description="Gly residues" evidence="6">
    <location>
        <begin position="542"/>
        <end position="554"/>
    </location>
</feature>
<dbReference type="InterPro" id="IPR036397">
    <property type="entry name" value="RNaseH_sf"/>
</dbReference>
<gene>
    <name evidence="8" type="ORF">Micbo1qcDRAFT_197731</name>
</gene>
<evidence type="ECO:0000313" key="8">
    <source>
        <dbReference type="EMBL" id="KXJ87755.1"/>
    </source>
</evidence>
<dbReference type="InterPro" id="IPR012337">
    <property type="entry name" value="RNaseH-like_sf"/>
</dbReference>
<proteinExistence type="inferred from homology"/>
<feature type="region of interest" description="Disordered" evidence="6">
    <location>
        <begin position="538"/>
        <end position="557"/>
    </location>
</feature>
<evidence type="ECO:0000313" key="9">
    <source>
        <dbReference type="Proteomes" id="UP000070501"/>
    </source>
</evidence>
<evidence type="ECO:0000256" key="3">
    <source>
        <dbReference type="ARBA" id="ARBA00022801"/>
    </source>
</evidence>
<comment type="similarity">
    <text evidence="1">Belongs to the REXO1/REXO3 family.</text>
</comment>
<dbReference type="GO" id="GO:0004527">
    <property type="term" value="F:exonuclease activity"/>
    <property type="evidence" value="ECO:0007669"/>
    <property type="project" value="UniProtKB-KW"/>
</dbReference>
<dbReference type="OrthoDB" id="3996471at2759"/>
<dbReference type="Gene3D" id="4.10.1130.20">
    <property type="match status" value="1"/>
</dbReference>
<dbReference type="PANTHER" id="PTHR12801:SF112">
    <property type="entry name" value="RNA EXONUCLEASE 3"/>
    <property type="match status" value="1"/>
</dbReference>
<dbReference type="SUPFAM" id="SSF53098">
    <property type="entry name" value="Ribonuclease H-like"/>
    <property type="match status" value="1"/>
</dbReference>
<feature type="domain" description="Exonuclease" evidence="7">
    <location>
        <begin position="373"/>
        <end position="579"/>
    </location>
</feature>
<feature type="compositionally biased region" description="Basic and acidic residues" evidence="6">
    <location>
        <begin position="51"/>
        <end position="71"/>
    </location>
</feature>
<evidence type="ECO:0000256" key="5">
    <source>
        <dbReference type="SAM" id="Coils"/>
    </source>
</evidence>
<evidence type="ECO:0000259" key="7">
    <source>
        <dbReference type="SMART" id="SM00479"/>
    </source>
</evidence>
<evidence type="ECO:0000256" key="1">
    <source>
        <dbReference type="ARBA" id="ARBA00006357"/>
    </source>
</evidence>
<dbReference type="InterPro" id="IPR013520">
    <property type="entry name" value="Ribonucl_H"/>
</dbReference>
<dbReference type="Proteomes" id="UP000070501">
    <property type="component" value="Unassembled WGS sequence"/>
</dbReference>
<dbReference type="InterPro" id="IPR034922">
    <property type="entry name" value="REX1-like_exo"/>
</dbReference>
<keyword evidence="5" id="KW-0175">Coiled coil</keyword>
<protein>
    <recommendedName>
        <fullName evidence="7">Exonuclease domain-containing protein</fullName>
    </recommendedName>
</protein>
<evidence type="ECO:0000256" key="6">
    <source>
        <dbReference type="SAM" id="MobiDB-lite"/>
    </source>
</evidence>
<organism evidence="8 9">
    <name type="scientific">Microdochium bolleyi</name>
    <dbReference type="NCBI Taxonomy" id="196109"/>
    <lineage>
        <taxon>Eukaryota</taxon>
        <taxon>Fungi</taxon>
        <taxon>Dikarya</taxon>
        <taxon>Ascomycota</taxon>
        <taxon>Pezizomycotina</taxon>
        <taxon>Sordariomycetes</taxon>
        <taxon>Xylariomycetidae</taxon>
        <taxon>Xylariales</taxon>
        <taxon>Microdochiaceae</taxon>
        <taxon>Microdochium</taxon>
    </lineage>
</organism>
<feature type="region of interest" description="Disordered" evidence="6">
    <location>
        <begin position="45"/>
        <end position="105"/>
    </location>
</feature>
<dbReference type="STRING" id="196109.A0A136IS85"/>
<dbReference type="InterPro" id="IPR047021">
    <property type="entry name" value="REXO1/3/4-like"/>
</dbReference>
<evidence type="ECO:0000256" key="4">
    <source>
        <dbReference type="ARBA" id="ARBA00022839"/>
    </source>
</evidence>
<dbReference type="GO" id="GO:0005634">
    <property type="term" value="C:nucleus"/>
    <property type="evidence" value="ECO:0007669"/>
    <property type="project" value="TreeGrafter"/>
</dbReference>
<dbReference type="AlphaFoldDB" id="A0A136IS85"/>
<keyword evidence="3" id="KW-0378">Hydrolase</keyword>
<feature type="coiled-coil region" evidence="5">
    <location>
        <begin position="115"/>
        <end position="149"/>
    </location>
</feature>
<dbReference type="CDD" id="cd06145">
    <property type="entry name" value="REX1_like"/>
    <property type="match status" value="1"/>
</dbReference>
<dbReference type="PANTHER" id="PTHR12801">
    <property type="entry name" value="RNA EXONUCLEASE REXO1 / RECO3 FAMILY MEMBER-RELATED"/>
    <property type="match status" value="1"/>
</dbReference>
<dbReference type="SMART" id="SM00479">
    <property type="entry name" value="EXOIII"/>
    <property type="match status" value="1"/>
</dbReference>
<accession>A0A136IS85</accession>
<sequence length="604" mass="66706">MDPLAALRQMPCPKGDACTAFQCLFQHNATPVIVPAVEYDPTMPITVFPDPEDRQDTPRKRQKVALDDRPASTENTPPPTKRLKTAQSAPKAPTKTESLNPRHVPKAPAQHDLRLKLVKALYEQYKRLNDELKADANDEESKLVMTDQQLIVRTLDEEQEAATTKGKVYGNSFKNRIMTYKRMKVGDWKEERMKAVKETTATTSGRTKPDPSEPVVTGLTPAQEVKFLTHLITPLDSLAQFSYVSTIPSQQEIEAVNQSVKASGNTELCDRNGCGRRFQVFPGRREEDGALTTNGSCTHHPGKIYTTERSALDRLSKSRRKYRCCQTDIDDSNAEKGCTTAPTHVFKASDPKRLASVLQFARTPANDNVPSDRAIAFDCEMGYTVYGMELIRLTVVSWPEGAELLDVLVQPFGEVLDLNSRYSGVRPEDMAKAVRWKAGDDHRPVVNDGPSPSSATTTRKLKIVPSPKAARDLMFTLISPRTPIIGHALENDLNAVRMVHPTVVDTVLLYPHRRGALPLRYGLKYLMDFHLGRQIQTAGETPSGGAGGDDGVGVVGHDSAEDARAAGDLVRLRVKEKWAKMQVDGWTLDAKTDSFVAPAAASRP</sequence>
<evidence type="ECO:0000256" key="2">
    <source>
        <dbReference type="ARBA" id="ARBA00022722"/>
    </source>
</evidence>
<keyword evidence="9" id="KW-1185">Reference proteome</keyword>
<name>A0A136IS85_9PEZI</name>
<dbReference type="GO" id="GO:0003676">
    <property type="term" value="F:nucleic acid binding"/>
    <property type="evidence" value="ECO:0007669"/>
    <property type="project" value="InterPro"/>
</dbReference>
<dbReference type="EMBL" id="KQ964261">
    <property type="protein sequence ID" value="KXJ87755.1"/>
    <property type="molecule type" value="Genomic_DNA"/>
</dbReference>
<keyword evidence="4" id="KW-0269">Exonuclease</keyword>
<reference evidence="9" key="1">
    <citation type="submission" date="2016-02" db="EMBL/GenBank/DDBJ databases">
        <title>Draft genome sequence of Microdochium bolleyi, a fungal endophyte of beachgrass.</title>
        <authorList>
            <consortium name="DOE Joint Genome Institute"/>
            <person name="David A.S."/>
            <person name="May G."/>
            <person name="Haridas S."/>
            <person name="Lim J."/>
            <person name="Wang M."/>
            <person name="Labutti K."/>
            <person name="Lipzen A."/>
            <person name="Barry K."/>
            <person name="Grigoriev I.V."/>
        </authorList>
    </citation>
    <scope>NUCLEOTIDE SEQUENCE [LARGE SCALE GENOMIC DNA]</scope>
    <source>
        <strain evidence="9">J235TASD1</strain>
    </source>
</reference>
<keyword evidence="2" id="KW-0540">Nuclease</keyword>